<gene>
    <name evidence="1" type="ORF">GCM10010446_08070</name>
</gene>
<comment type="caution">
    <text evidence="1">The sequence shown here is derived from an EMBL/GenBank/DDBJ whole genome shotgun (WGS) entry which is preliminary data.</text>
</comment>
<dbReference type="EMBL" id="BAAAUD010000011">
    <property type="protein sequence ID" value="GAA2926121.1"/>
    <property type="molecule type" value="Genomic_DNA"/>
</dbReference>
<dbReference type="RefSeq" id="WP_344490710.1">
    <property type="nucleotide sequence ID" value="NZ_BAAAUD010000011.1"/>
</dbReference>
<proteinExistence type="predicted"/>
<keyword evidence="2" id="KW-1185">Reference proteome</keyword>
<reference evidence="1 2" key="1">
    <citation type="journal article" date="2019" name="Int. J. Syst. Evol. Microbiol.">
        <title>The Global Catalogue of Microorganisms (GCM) 10K type strain sequencing project: providing services to taxonomists for standard genome sequencing and annotation.</title>
        <authorList>
            <consortium name="The Broad Institute Genomics Platform"/>
            <consortium name="The Broad Institute Genome Sequencing Center for Infectious Disease"/>
            <person name="Wu L."/>
            <person name="Ma J."/>
        </authorList>
    </citation>
    <scope>NUCLEOTIDE SEQUENCE [LARGE SCALE GENOMIC DNA]</scope>
    <source>
        <strain evidence="1 2">JCM 9088</strain>
    </source>
</reference>
<evidence type="ECO:0000313" key="1">
    <source>
        <dbReference type="EMBL" id="GAA2926121.1"/>
    </source>
</evidence>
<dbReference type="Proteomes" id="UP001500403">
    <property type="component" value="Unassembled WGS sequence"/>
</dbReference>
<sequence>MIRDGVPDNVFPAPPSRRLDATELWGRAGEYGLDTLAAVERRTRLGATGE</sequence>
<name>A0ABN3WUU2_9ACTN</name>
<organism evidence="1 2">
    <name type="scientific">Streptomyces enissocaesilis</name>
    <dbReference type="NCBI Taxonomy" id="332589"/>
    <lineage>
        <taxon>Bacteria</taxon>
        <taxon>Bacillati</taxon>
        <taxon>Actinomycetota</taxon>
        <taxon>Actinomycetes</taxon>
        <taxon>Kitasatosporales</taxon>
        <taxon>Streptomycetaceae</taxon>
        <taxon>Streptomyces</taxon>
        <taxon>Streptomyces rochei group</taxon>
    </lineage>
</organism>
<accession>A0ABN3WUU2</accession>
<evidence type="ECO:0000313" key="2">
    <source>
        <dbReference type="Proteomes" id="UP001500403"/>
    </source>
</evidence>
<protein>
    <submittedName>
        <fullName evidence="1">Uncharacterized protein</fullName>
    </submittedName>
</protein>